<dbReference type="InterPro" id="IPR010982">
    <property type="entry name" value="Lambda_DNA-bd_dom_sf"/>
</dbReference>
<dbReference type="Gene3D" id="1.10.260.40">
    <property type="entry name" value="lambda repressor-like DNA-binding domains"/>
    <property type="match status" value="1"/>
</dbReference>
<dbReference type="OrthoDB" id="9804186at2"/>
<comment type="caution">
    <text evidence="2">The sequence shown here is derived from an EMBL/GenBank/DDBJ whole genome shotgun (WGS) entry which is preliminary data.</text>
</comment>
<accession>A0A3E3K2R3</accession>
<dbReference type="EMBL" id="QVLX01000003">
    <property type="protein sequence ID" value="RGE87850.1"/>
    <property type="molecule type" value="Genomic_DNA"/>
</dbReference>
<dbReference type="AlphaFoldDB" id="A0A3E3K2R3"/>
<evidence type="ECO:0000313" key="3">
    <source>
        <dbReference type="Proteomes" id="UP000261080"/>
    </source>
</evidence>
<sequence length="84" mass="9449">MAVSYRKLWKLLIDKDMKKKDLRLSSRISTNALAKLGKNERVTTDVIDKICCALNCDVGDIMEIVDEEQNNTVQGGAVDEHRPS</sequence>
<proteinExistence type="predicted"/>
<name>A0A3E3K2R3_9FIRM</name>
<protein>
    <submittedName>
        <fullName evidence="2">XRE family transcriptional regulator</fullName>
    </submittedName>
</protein>
<dbReference type="InterPro" id="IPR001387">
    <property type="entry name" value="Cro/C1-type_HTH"/>
</dbReference>
<gene>
    <name evidence="2" type="ORF">DW016_06975</name>
</gene>
<dbReference type="Proteomes" id="UP000261080">
    <property type="component" value="Unassembled WGS sequence"/>
</dbReference>
<dbReference type="GO" id="GO:0003677">
    <property type="term" value="F:DNA binding"/>
    <property type="evidence" value="ECO:0007669"/>
    <property type="project" value="InterPro"/>
</dbReference>
<evidence type="ECO:0000313" key="2">
    <source>
        <dbReference type="EMBL" id="RGE87850.1"/>
    </source>
</evidence>
<dbReference type="RefSeq" id="WP_024731706.1">
    <property type="nucleotide sequence ID" value="NZ_CALBAT010000017.1"/>
</dbReference>
<reference evidence="2 3" key="1">
    <citation type="submission" date="2018-08" db="EMBL/GenBank/DDBJ databases">
        <title>A genome reference for cultivated species of the human gut microbiota.</title>
        <authorList>
            <person name="Zou Y."/>
            <person name="Xue W."/>
            <person name="Luo G."/>
        </authorList>
    </citation>
    <scope>NUCLEOTIDE SEQUENCE [LARGE SCALE GENOMIC DNA]</scope>
    <source>
        <strain evidence="2 3">AF37-2AT</strain>
    </source>
</reference>
<dbReference type="Pfam" id="PF13443">
    <property type="entry name" value="HTH_26"/>
    <property type="match status" value="1"/>
</dbReference>
<keyword evidence="3" id="KW-1185">Reference proteome</keyword>
<dbReference type="SUPFAM" id="SSF47413">
    <property type="entry name" value="lambda repressor-like DNA-binding domains"/>
    <property type="match status" value="1"/>
</dbReference>
<feature type="domain" description="HTH cro/C1-type" evidence="1">
    <location>
        <begin position="7"/>
        <end position="67"/>
    </location>
</feature>
<dbReference type="GeneID" id="97191708"/>
<evidence type="ECO:0000259" key="1">
    <source>
        <dbReference type="Pfam" id="PF13443"/>
    </source>
</evidence>
<organism evidence="2 3">
    <name type="scientific">Sellimonas intestinalis</name>
    <dbReference type="NCBI Taxonomy" id="1653434"/>
    <lineage>
        <taxon>Bacteria</taxon>
        <taxon>Bacillati</taxon>
        <taxon>Bacillota</taxon>
        <taxon>Clostridia</taxon>
        <taxon>Lachnospirales</taxon>
        <taxon>Lachnospiraceae</taxon>
        <taxon>Sellimonas</taxon>
    </lineage>
</organism>